<feature type="signal peptide" evidence="2">
    <location>
        <begin position="1"/>
        <end position="26"/>
    </location>
</feature>
<keyword evidence="1" id="KW-0202">Cytokine</keyword>
<dbReference type="STRING" id="42514.ENSPNAP00000017494"/>
<keyword evidence="5" id="KW-1185">Reference proteome</keyword>
<dbReference type="GO" id="GO:0006955">
    <property type="term" value="P:immune response"/>
    <property type="evidence" value="ECO:0007669"/>
    <property type="project" value="InterPro"/>
</dbReference>
<dbReference type="Ensembl" id="ENSPNAT00000026316.2">
    <property type="protein sequence ID" value="ENSPNAP00000017494.2"/>
    <property type="gene ID" value="ENSPNAG00000023762.2"/>
</dbReference>
<feature type="chain" id="PRO_5043870582" evidence="2">
    <location>
        <begin position="27"/>
        <end position="96"/>
    </location>
</feature>
<dbReference type="SMART" id="SM00199">
    <property type="entry name" value="SCY"/>
    <property type="match status" value="1"/>
</dbReference>
<feature type="domain" description="Chemokine interleukin-8-like" evidence="3">
    <location>
        <begin position="30"/>
        <end position="92"/>
    </location>
</feature>
<dbReference type="Pfam" id="PF00048">
    <property type="entry name" value="IL8"/>
    <property type="match status" value="1"/>
</dbReference>
<dbReference type="InterPro" id="IPR036048">
    <property type="entry name" value="Interleukin_8-like_sf"/>
</dbReference>
<dbReference type="PANTHER" id="PTHR12015:SF186">
    <property type="entry name" value="C-C MOTIF CHEMOKINE 21-LIKE-RELATED"/>
    <property type="match status" value="1"/>
</dbReference>
<evidence type="ECO:0000259" key="3">
    <source>
        <dbReference type="SMART" id="SM00199"/>
    </source>
</evidence>
<evidence type="ECO:0000256" key="1">
    <source>
        <dbReference type="ARBA" id="ARBA00022514"/>
    </source>
</evidence>
<dbReference type="OrthoDB" id="9930747at2759"/>
<dbReference type="SUPFAM" id="SSF54117">
    <property type="entry name" value="Interleukin 8-like chemokines"/>
    <property type="match status" value="1"/>
</dbReference>
<sequence>NETFSPEKIYVLFFLLLLACMYPSLAQGTYENCCLKYGSGMRASIKKKIVSYRFQQTDGGCNIPAIVLKTKKAKTFCADPSQQWVQEMLKNLKQEK</sequence>
<reference evidence="4" key="3">
    <citation type="submission" date="2025-09" db="UniProtKB">
        <authorList>
            <consortium name="Ensembl"/>
        </authorList>
    </citation>
    <scope>IDENTIFICATION</scope>
</reference>
<dbReference type="Gene3D" id="2.40.50.40">
    <property type="match status" value="1"/>
</dbReference>
<dbReference type="GO" id="GO:1902033">
    <property type="term" value="P:regulation of hematopoietic stem cell proliferation"/>
    <property type="evidence" value="ECO:0007669"/>
    <property type="project" value="Ensembl"/>
</dbReference>
<evidence type="ECO:0000313" key="5">
    <source>
        <dbReference type="Proteomes" id="UP001501920"/>
    </source>
</evidence>
<dbReference type="OMA" id="ESYRMQE"/>
<keyword evidence="2" id="KW-0732">Signal</keyword>
<dbReference type="AlphaFoldDB" id="A0A3B4D3N6"/>
<dbReference type="CDD" id="cd00169">
    <property type="entry name" value="Chemokine"/>
    <property type="match status" value="1"/>
</dbReference>
<dbReference type="PANTHER" id="PTHR12015">
    <property type="entry name" value="SMALL INDUCIBLE CYTOKINE A"/>
    <property type="match status" value="1"/>
</dbReference>
<dbReference type="InterPro" id="IPR039809">
    <property type="entry name" value="Chemokine_b/g/d"/>
</dbReference>
<dbReference type="GO" id="GO:0097535">
    <property type="term" value="P:lymphoid lineage cell migration into thymus"/>
    <property type="evidence" value="ECO:0007669"/>
    <property type="project" value="Ensembl"/>
</dbReference>
<dbReference type="GO" id="GO:0005615">
    <property type="term" value="C:extracellular space"/>
    <property type="evidence" value="ECO:0007669"/>
    <property type="project" value="UniProtKB-KW"/>
</dbReference>
<organism evidence="4 5">
    <name type="scientific">Pygocentrus nattereri</name>
    <name type="common">Red-bellied piranha</name>
    <dbReference type="NCBI Taxonomy" id="42514"/>
    <lineage>
        <taxon>Eukaryota</taxon>
        <taxon>Metazoa</taxon>
        <taxon>Chordata</taxon>
        <taxon>Craniata</taxon>
        <taxon>Vertebrata</taxon>
        <taxon>Euteleostomi</taxon>
        <taxon>Actinopterygii</taxon>
        <taxon>Neopterygii</taxon>
        <taxon>Teleostei</taxon>
        <taxon>Ostariophysi</taxon>
        <taxon>Characiformes</taxon>
        <taxon>Characoidei</taxon>
        <taxon>Pygocentrus</taxon>
    </lineage>
</organism>
<dbReference type="InterPro" id="IPR001811">
    <property type="entry name" value="Chemokine_IL8-like_dom"/>
</dbReference>
<dbReference type="Proteomes" id="UP001501920">
    <property type="component" value="Chromosome 15"/>
</dbReference>
<protein>
    <submittedName>
        <fullName evidence="4">Chemokine (C-C motif) ligand 25b</fullName>
    </submittedName>
</protein>
<evidence type="ECO:0000256" key="2">
    <source>
        <dbReference type="SAM" id="SignalP"/>
    </source>
</evidence>
<dbReference type="GO" id="GO:2000471">
    <property type="term" value="P:regulation of hematopoietic stem cell migration"/>
    <property type="evidence" value="ECO:0007669"/>
    <property type="project" value="Ensembl"/>
</dbReference>
<reference evidence="4" key="2">
    <citation type="submission" date="2025-08" db="UniProtKB">
        <authorList>
            <consortium name="Ensembl"/>
        </authorList>
    </citation>
    <scope>IDENTIFICATION</scope>
</reference>
<reference evidence="4 5" key="1">
    <citation type="submission" date="2020-10" db="EMBL/GenBank/DDBJ databases">
        <title>Pygocentrus nattereri (red-bellied piranha) genome, fPygNat1, primary haplotype.</title>
        <authorList>
            <person name="Myers G."/>
            <person name="Meyer A."/>
            <person name="Karagic N."/>
            <person name="Pippel M."/>
            <person name="Winkler S."/>
            <person name="Tracey A."/>
            <person name="Wood J."/>
            <person name="Formenti G."/>
            <person name="Howe K."/>
            <person name="Fedrigo O."/>
            <person name="Jarvis E.D."/>
        </authorList>
    </citation>
    <scope>NUCLEOTIDE SEQUENCE [LARGE SCALE GENOMIC DNA]</scope>
</reference>
<proteinExistence type="predicted"/>
<evidence type="ECO:0000313" key="4">
    <source>
        <dbReference type="Ensembl" id="ENSPNAP00000017494.2"/>
    </source>
</evidence>
<dbReference type="GeneTree" id="ENSGT00900000141362"/>
<name>A0A3B4D3N6_PYGNA</name>
<accession>A0A3B4D3N6</accession>
<dbReference type="GO" id="GO:0008009">
    <property type="term" value="F:chemokine activity"/>
    <property type="evidence" value="ECO:0007669"/>
    <property type="project" value="Ensembl"/>
</dbReference>